<dbReference type="EMBL" id="FR824642">
    <property type="protein sequence ID" value="CCA27706.1"/>
    <property type="molecule type" value="Genomic_DNA"/>
</dbReference>
<keyword evidence="2" id="KW-0695">RNA-directed DNA polymerase</keyword>
<protein>
    <submittedName>
        <fullName evidence="2">Reverse transcriptase putative</fullName>
    </submittedName>
</protein>
<dbReference type="AlphaFoldDB" id="F0X1L1"/>
<evidence type="ECO:0000313" key="2">
    <source>
        <dbReference type="EMBL" id="CCA27706.1"/>
    </source>
</evidence>
<dbReference type="CDD" id="cd00303">
    <property type="entry name" value="retropepsin_like"/>
    <property type="match status" value="1"/>
</dbReference>
<feature type="compositionally biased region" description="Low complexity" evidence="1">
    <location>
        <begin position="320"/>
        <end position="330"/>
    </location>
</feature>
<dbReference type="HOGENOM" id="CLU_710615_0_0_1"/>
<proteinExistence type="predicted"/>
<organism evidence="2">
    <name type="scientific">Albugo laibachii Nc14</name>
    <dbReference type="NCBI Taxonomy" id="890382"/>
    <lineage>
        <taxon>Eukaryota</taxon>
        <taxon>Sar</taxon>
        <taxon>Stramenopiles</taxon>
        <taxon>Oomycota</taxon>
        <taxon>Peronosporomycetes</taxon>
        <taxon>Albuginales</taxon>
        <taxon>Albuginaceae</taxon>
        <taxon>Albugo</taxon>
    </lineage>
</organism>
<keyword evidence="2" id="KW-0808">Transferase</keyword>
<reference evidence="2" key="1">
    <citation type="journal article" date="2011" name="PLoS Biol.">
        <title>Gene gain and loss during evolution of obligate parasitism in the white rust pathogen of Arabidopsis thaliana.</title>
        <authorList>
            <person name="Kemen E."/>
            <person name="Gardiner A."/>
            <person name="Schultz-Larsen T."/>
            <person name="Kemen A.C."/>
            <person name="Balmuth A.L."/>
            <person name="Robert-Seilaniantz A."/>
            <person name="Bailey K."/>
            <person name="Holub E."/>
            <person name="Studholme D.J."/>
            <person name="Maclean D."/>
            <person name="Jones J.D."/>
        </authorList>
    </citation>
    <scope>NUCLEOTIDE SEQUENCE</scope>
</reference>
<evidence type="ECO:0000256" key="1">
    <source>
        <dbReference type="SAM" id="MobiDB-lite"/>
    </source>
</evidence>
<dbReference type="GO" id="GO:0003964">
    <property type="term" value="F:RNA-directed DNA polymerase activity"/>
    <property type="evidence" value="ECO:0007669"/>
    <property type="project" value="UniProtKB-KW"/>
</dbReference>
<keyword evidence="2" id="KW-0548">Nucleotidyltransferase</keyword>
<accession>F0X1L1</accession>
<dbReference type="InterPro" id="IPR021109">
    <property type="entry name" value="Peptidase_aspartic_dom_sf"/>
</dbReference>
<gene>
    <name evidence="2" type="primary">AlNc14C638G12319</name>
    <name evidence="2" type="ORF">ALNC14_138500</name>
</gene>
<sequence length="389" mass="42500">MQFEANTIESIQNSLASAMPIRYVAVPDDDSRARPLMLSVKAFEGKEGENLLLWTREVEMAMSAAMLRSEHQRVALAISKLGGRRREWAATCRSQQYAEALKAQEGDIVSVRLATGARVTVPKVSVSLGVKFLDFVSVESCLVLDLDSRYDLILGMAWLERHDPWIDWTSTLGATRNVPCRALESHEPTSARKQKRYWCGQLTEVVSLLDIGMSELITYEDVSNIGPQKNSSIASGTARTPLSDTRCDNESLKAESIVGLVPSHQGLDPANERGVARVNPLSGVSCNNESLDVIEDIIGETPRHQRRDLSDARGVACNPLGEGLELSSSSPDVGRDIGSGIESGKVDDSDNLGGDHADLFEVYVLCAEATATPDEYCEGQSLCHVTKWY</sequence>
<feature type="region of interest" description="Disordered" evidence="1">
    <location>
        <begin position="320"/>
        <end position="350"/>
    </location>
</feature>
<name>F0X1L1_9STRA</name>
<dbReference type="Gene3D" id="2.40.70.10">
    <property type="entry name" value="Acid Proteases"/>
    <property type="match status" value="1"/>
</dbReference>
<reference evidence="2" key="2">
    <citation type="submission" date="2011-02" db="EMBL/GenBank/DDBJ databases">
        <authorList>
            <person name="MacLean D."/>
        </authorList>
    </citation>
    <scope>NUCLEOTIDE SEQUENCE</scope>
</reference>